<dbReference type="Pfam" id="PF22700">
    <property type="entry name" value="MVD-like_N"/>
    <property type="match status" value="1"/>
</dbReference>
<dbReference type="OrthoDB" id="5498344at2"/>
<dbReference type="SUPFAM" id="SSF55060">
    <property type="entry name" value="GHMP Kinase, C-terminal domain"/>
    <property type="match status" value="1"/>
</dbReference>
<feature type="domain" description="Diphosphomevalonate decarboxylase-like N-terminal" evidence="9">
    <location>
        <begin position="13"/>
        <end position="166"/>
    </location>
</feature>
<comment type="similarity">
    <text evidence="1">Belongs to the diphosphomevalonate decarboxylase family.</text>
</comment>
<reference evidence="10 11" key="1">
    <citation type="submission" date="2017-11" db="EMBL/GenBank/DDBJ databases">
        <title>Draft Genome Sequence of Lactobacillus curieae NBRC 111893 isolated from Koso, a Japanese sugar-Vegetable Fermented Beverage.</title>
        <authorList>
            <person name="Chiou T.Y."/>
            <person name="Oshima K."/>
            <person name="Suda W."/>
            <person name="Hattori M."/>
            <person name="Takahashi T."/>
        </authorList>
    </citation>
    <scope>NUCLEOTIDE SEQUENCE [LARGE SCALE GENOMIC DNA]</scope>
    <source>
        <strain evidence="10 11">NBRC111893</strain>
    </source>
</reference>
<evidence type="ECO:0000313" key="11">
    <source>
        <dbReference type="Proteomes" id="UP000286974"/>
    </source>
</evidence>
<dbReference type="InterPro" id="IPR020568">
    <property type="entry name" value="Ribosomal_Su5_D2-typ_SF"/>
</dbReference>
<evidence type="ECO:0000256" key="5">
    <source>
        <dbReference type="ARBA" id="ARBA00022840"/>
    </source>
</evidence>
<dbReference type="PANTHER" id="PTHR10977:SF3">
    <property type="entry name" value="DIPHOSPHOMEVALONATE DECARBOXYLASE"/>
    <property type="match status" value="1"/>
</dbReference>
<name>A0A401FKV1_9LACO</name>
<keyword evidence="11" id="KW-1185">Reference proteome</keyword>
<evidence type="ECO:0000256" key="6">
    <source>
        <dbReference type="ARBA" id="ARBA00023098"/>
    </source>
</evidence>
<keyword evidence="5" id="KW-0067">ATP-binding</keyword>
<dbReference type="InterPro" id="IPR029765">
    <property type="entry name" value="Mev_diP_decarb"/>
</dbReference>
<evidence type="ECO:0000256" key="1">
    <source>
        <dbReference type="ARBA" id="ARBA00008831"/>
    </source>
</evidence>
<evidence type="ECO:0000313" key="10">
    <source>
        <dbReference type="EMBL" id="GAY73010.1"/>
    </source>
</evidence>
<dbReference type="EC" id="4.1.1.33" evidence="2"/>
<dbReference type="GO" id="GO:0004163">
    <property type="term" value="F:diphosphomevalonate decarboxylase activity"/>
    <property type="evidence" value="ECO:0007669"/>
    <property type="project" value="UniProtKB-EC"/>
</dbReference>
<evidence type="ECO:0000256" key="2">
    <source>
        <dbReference type="ARBA" id="ARBA00012296"/>
    </source>
</evidence>
<dbReference type="InterPro" id="IPR014721">
    <property type="entry name" value="Ribsml_uS5_D2-typ_fold_subgr"/>
</dbReference>
<dbReference type="Pfam" id="PF18376">
    <property type="entry name" value="MDD_C"/>
    <property type="match status" value="1"/>
</dbReference>
<gene>
    <name evidence="10" type="ORF">NBRC111893_1156</name>
</gene>
<dbReference type="PANTHER" id="PTHR10977">
    <property type="entry name" value="DIPHOSPHOMEVALONATE DECARBOXYLASE"/>
    <property type="match status" value="1"/>
</dbReference>
<feature type="domain" description="Mvd1 C-terminal" evidence="8">
    <location>
        <begin position="180"/>
        <end position="312"/>
    </location>
</feature>
<dbReference type="RefSeq" id="WP_125008173.1">
    <property type="nucleotide sequence ID" value="NZ_BEXA01000002.1"/>
</dbReference>
<dbReference type="GO" id="GO:0005524">
    <property type="term" value="F:ATP binding"/>
    <property type="evidence" value="ECO:0007669"/>
    <property type="project" value="UniProtKB-KW"/>
</dbReference>
<dbReference type="GO" id="GO:0005829">
    <property type="term" value="C:cytosol"/>
    <property type="evidence" value="ECO:0007669"/>
    <property type="project" value="InterPro"/>
</dbReference>
<evidence type="ECO:0000256" key="7">
    <source>
        <dbReference type="ARBA" id="ARBA00023239"/>
    </source>
</evidence>
<dbReference type="InterPro" id="IPR053859">
    <property type="entry name" value="MVD-like_N"/>
</dbReference>
<sequence>MTTSANNTATAIAHTNIALIKYWGKVNEQITIPYTGSISLTLDQFYTKTKVTFDPQLTADQLLVNGKIQTNLTKVSRVLNRVRQLAGSEKFAIIDSKNFVPTSAGFASSASAFAALAGASATAAGLSLTHQELSKLARLGSGSASRSIFGNFVEWLPGDNDDNSYAVPMTDVTLTDIAVIAVNINSQSKTISSSQGMQLSANTSPYYSEWQNVVARDLVNLKHALMTNDFALFGQISEANAMRMHALTLSSLPPFTYFEPGTLEVIETIQALRADGIECYYTIDAGPNVKVLTQTANLSLIKDHLVDQFGPSRISVAHPGPGIEILEHERN</sequence>
<dbReference type="EMBL" id="BEXA01000002">
    <property type="protein sequence ID" value="GAY73010.1"/>
    <property type="molecule type" value="Genomic_DNA"/>
</dbReference>
<keyword evidence="6" id="KW-0443">Lipid metabolism</keyword>
<accession>A0A401FKV1</accession>
<dbReference type="FunFam" id="3.30.230.10:FF:000072">
    <property type="entry name" value="Diphosphomevalonate decarboxylase"/>
    <property type="match status" value="1"/>
</dbReference>
<dbReference type="PIRSF" id="PIRSF015950">
    <property type="entry name" value="Mev_P_decrbx"/>
    <property type="match status" value="1"/>
</dbReference>
<keyword evidence="4" id="KW-0547">Nucleotide-binding</keyword>
<evidence type="ECO:0000259" key="9">
    <source>
        <dbReference type="Pfam" id="PF22700"/>
    </source>
</evidence>
<proteinExistence type="inferred from homology"/>
<evidence type="ECO:0000256" key="3">
    <source>
        <dbReference type="ARBA" id="ARBA00022516"/>
    </source>
</evidence>
<keyword evidence="3" id="KW-0444">Lipid biosynthesis</keyword>
<evidence type="ECO:0000259" key="8">
    <source>
        <dbReference type="Pfam" id="PF18376"/>
    </source>
</evidence>
<dbReference type="GO" id="GO:0019287">
    <property type="term" value="P:isopentenyl diphosphate biosynthetic process, mevalonate pathway"/>
    <property type="evidence" value="ECO:0007669"/>
    <property type="project" value="InterPro"/>
</dbReference>
<dbReference type="InterPro" id="IPR041431">
    <property type="entry name" value="Mvd1_C"/>
</dbReference>
<organism evidence="10 11">
    <name type="scientific">Lentilactobacillus kosonis</name>
    <dbReference type="NCBI Taxonomy" id="2810561"/>
    <lineage>
        <taxon>Bacteria</taxon>
        <taxon>Bacillati</taxon>
        <taxon>Bacillota</taxon>
        <taxon>Bacilli</taxon>
        <taxon>Lactobacillales</taxon>
        <taxon>Lactobacillaceae</taxon>
        <taxon>Lentilactobacillus</taxon>
    </lineage>
</organism>
<keyword evidence="7 10" id="KW-0456">Lyase</keyword>
<dbReference type="NCBIfam" id="TIGR01240">
    <property type="entry name" value="mevDPdecarb"/>
    <property type="match status" value="1"/>
</dbReference>
<dbReference type="InterPro" id="IPR005935">
    <property type="entry name" value="Mev_decarb"/>
</dbReference>
<dbReference type="Gene3D" id="3.30.70.890">
    <property type="entry name" value="GHMP kinase, C-terminal domain"/>
    <property type="match status" value="1"/>
</dbReference>
<comment type="caution">
    <text evidence="10">The sequence shown here is derived from an EMBL/GenBank/DDBJ whole genome shotgun (WGS) entry which is preliminary data.</text>
</comment>
<dbReference type="SUPFAM" id="SSF54211">
    <property type="entry name" value="Ribosomal protein S5 domain 2-like"/>
    <property type="match status" value="1"/>
</dbReference>
<dbReference type="AlphaFoldDB" id="A0A401FKV1"/>
<dbReference type="Proteomes" id="UP000286974">
    <property type="component" value="Unassembled WGS sequence"/>
</dbReference>
<protein>
    <recommendedName>
        <fullName evidence="2">diphosphomevalonate decarboxylase</fullName>
        <ecNumber evidence="2">4.1.1.33</ecNumber>
    </recommendedName>
</protein>
<dbReference type="Gene3D" id="3.30.230.10">
    <property type="match status" value="1"/>
</dbReference>
<evidence type="ECO:0000256" key="4">
    <source>
        <dbReference type="ARBA" id="ARBA00022741"/>
    </source>
</evidence>
<dbReference type="InterPro" id="IPR036554">
    <property type="entry name" value="GHMP_kinase_C_sf"/>
</dbReference>